<dbReference type="Proteomes" id="UP000031192">
    <property type="component" value="Unassembled WGS sequence"/>
</dbReference>
<keyword evidence="2" id="KW-0732">Signal</keyword>
<gene>
    <name evidence="3" type="ORF">MGU_07610</name>
</gene>
<protein>
    <submittedName>
        <fullName evidence="3">Uncharacterized protein</fullName>
    </submittedName>
</protein>
<accession>A0A0B4GRD4</accession>
<keyword evidence="4" id="KW-1185">Reference proteome</keyword>
<sequence>MKTAVLATVSGLFLAASTLALPATNSTNPEASLEQWQGAFHVKQDMQCMTDNTAIIVGNLVTGNEQDSPGIIDEATKRCQDDAVRLSSRTDCQPEKLETECYFPIWMEYSKCVGNSPSTSKKGTGCPKDPNGKPEKVKGQKAKPEEAKPEEAKPEEAKPQEADEAREA</sequence>
<dbReference type="EMBL" id="AZNH01000033">
    <property type="protein sequence ID" value="KID85188.1"/>
    <property type="molecule type" value="Genomic_DNA"/>
</dbReference>
<reference evidence="3 4" key="1">
    <citation type="journal article" date="2014" name="Proc. Natl. Acad. Sci. U.S.A.">
        <title>Trajectory and genomic determinants of fungal-pathogen speciation and host adaptation.</title>
        <authorList>
            <person name="Hu X."/>
            <person name="Xiao G."/>
            <person name="Zheng P."/>
            <person name="Shang Y."/>
            <person name="Su Y."/>
            <person name="Zhang X."/>
            <person name="Liu X."/>
            <person name="Zhan S."/>
            <person name="St Leger R.J."/>
            <person name="Wang C."/>
        </authorList>
    </citation>
    <scope>NUCLEOTIDE SEQUENCE [LARGE SCALE GENOMIC DNA]</scope>
    <source>
        <strain evidence="3 4">ARSEF 977</strain>
    </source>
</reference>
<organism evidence="3 4">
    <name type="scientific">Metarhizium guizhouense (strain ARSEF 977)</name>
    <dbReference type="NCBI Taxonomy" id="1276136"/>
    <lineage>
        <taxon>Eukaryota</taxon>
        <taxon>Fungi</taxon>
        <taxon>Dikarya</taxon>
        <taxon>Ascomycota</taxon>
        <taxon>Pezizomycotina</taxon>
        <taxon>Sordariomycetes</taxon>
        <taxon>Hypocreomycetidae</taxon>
        <taxon>Hypocreales</taxon>
        <taxon>Clavicipitaceae</taxon>
        <taxon>Metarhizium</taxon>
    </lineage>
</organism>
<evidence type="ECO:0000256" key="2">
    <source>
        <dbReference type="SAM" id="SignalP"/>
    </source>
</evidence>
<dbReference type="AlphaFoldDB" id="A0A0B4GRD4"/>
<name>A0A0B4GRD4_METGA</name>
<dbReference type="HOGENOM" id="CLU_1586878_0_0_1"/>
<feature type="chain" id="PRO_5002089042" evidence="2">
    <location>
        <begin position="21"/>
        <end position="168"/>
    </location>
</feature>
<evidence type="ECO:0000313" key="3">
    <source>
        <dbReference type="EMBL" id="KID85188.1"/>
    </source>
</evidence>
<proteinExistence type="predicted"/>
<comment type="caution">
    <text evidence="3">The sequence shown here is derived from an EMBL/GenBank/DDBJ whole genome shotgun (WGS) entry which is preliminary data.</text>
</comment>
<dbReference type="OrthoDB" id="10452906at2759"/>
<evidence type="ECO:0000256" key="1">
    <source>
        <dbReference type="SAM" id="MobiDB-lite"/>
    </source>
</evidence>
<evidence type="ECO:0000313" key="4">
    <source>
        <dbReference type="Proteomes" id="UP000031192"/>
    </source>
</evidence>
<feature type="compositionally biased region" description="Basic and acidic residues" evidence="1">
    <location>
        <begin position="130"/>
        <end position="168"/>
    </location>
</feature>
<feature type="signal peptide" evidence="2">
    <location>
        <begin position="1"/>
        <end position="20"/>
    </location>
</feature>
<feature type="region of interest" description="Disordered" evidence="1">
    <location>
        <begin position="116"/>
        <end position="168"/>
    </location>
</feature>